<reference evidence="3 4" key="1">
    <citation type="submission" date="2020-12" db="EMBL/GenBank/DDBJ databases">
        <title>FDA dAtabase for Regulatory Grade micrObial Sequences (FDA-ARGOS): Supporting development and validation of Infectious Disease Dx tests.</title>
        <authorList>
            <person name="Sproer C."/>
            <person name="Gronow S."/>
            <person name="Severitt S."/>
            <person name="Schroder I."/>
            <person name="Tallon L."/>
            <person name="Sadzewicz L."/>
            <person name="Zhao X."/>
            <person name="Boylan J."/>
            <person name="Ott S."/>
            <person name="Bowen H."/>
            <person name="Vavikolanu K."/>
            <person name="Mehta A."/>
            <person name="Aluvathingal J."/>
            <person name="Nadendla S."/>
            <person name="Lowell S."/>
            <person name="Myers T."/>
            <person name="Yan Y."/>
            <person name="Sichtig H."/>
        </authorList>
    </citation>
    <scope>NUCLEOTIDE SEQUENCE [LARGE SCALE GENOMIC DNA]</scope>
    <source>
        <strain evidence="3 4">FDAARGOS_907</strain>
    </source>
</reference>
<organism evidence="3 4">
    <name type="scientific">Serratia plymuthica</name>
    <dbReference type="NCBI Taxonomy" id="82996"/>
    <lineage>
        <taxon>Bacteria</taxon>
        <taxon>Pseudomonadati</taxon>
        <taxon>Pseudomonadota</taxon>
        <taxon>Gammaproteobacteria</taxon>
        <taxon>Enterobacterales</taxon>
        <taxon>Yersiniaceae</taxon>
        <taxon>Serratia</taxon>
    </lineage>
</organism>
<proteinExistence type="inferred from homology"/>
<comment type="similarity">
    <text evidence="1">Belongs to the short-chain fatty acyl-CoA assimilation regulator (ScfR) family.</text>
</comment>
<dbReference type="PANTHER" id="PTHR40455:SF1">
    <property type="entry name" value="ANTITOXIN HIGA"/>
    <property type="match status" value="1"/>
</dbReference>
<dbReference type="Gene3D" id="1.10.10.2910">
    <property type="match status" value="1"/>
</dbReference>
<dbReference type="PROSITE" id="PS50943">
    <property type="entry name" value="HTH_CROC1"/>
    <property type="match status" value="1"/>
</dbReference>
<accession>A0A7T2SW00</accession>
<name>A0A7T2SW00_SERPL</name>
<protein>
    <submittedName>
        <fullName evidence="3">ImmA/IrrE family metallo-endopeptidase</fullName>
    </submittedName>
</protein>
<evidence type="ECO:0000256" key="1">
    <source>
        <dbReference type="ARBA" id="ARBA00007227"/>
    </source>
</evidence>
<evidence type="ECO:0000259" key="2">
    <source>
        <dbReference type="PROSITE" id="PS50943"/>
    </source>
</evidence>
<dbReference type="Pfam" id="PF06114">
    <property type="entry name" value="Peptidase_M78"/>
    <property type="match status" value="1"/>
</dbReference>
<evidence type="ECO:0000313" key="3">
    <source>
        <dbReference type="EMBL" id="QPS22682.1"/>
    </source>
</evidence>
<sequence>MSKITEVRVIRTEEQYHASLSEVERLLRLELPAGSEESERLDLLTVVIENYENANYPITPVDPIDAIKFRMEEQGLRQADLTPYFGTKSRVSEVLSGKRPLTVAMIKALSIGLGMSPQTLLGLETETGYADRSPVEEVNWSKFPIKEMLSKGWIENMASQTKISTEEKVKNFIERLGANYSTAAFKRTLNGEAYSPTTVYKLHAWIARVVQKAREKNLKITFQKDCITKDFLKEIAHLSWSEYGPLLAVEFLEKNGICVVIEPCLIGTAVDGAALKDIDGRPIIALTLRQDRLDNFWFTLLHEVVHIWKHADSNNTFVDDLETLKNSTDKMEAEANRIARDTLIPRVIWKRSSAYLNPCTVTIDELSRELRIHPAIIAGRIRRETGKYNQFSELVGQGEVRKHFPNHIW</sequence>
<dbReference type="Gene3D" id="1.10.260.40">
    <property type="entry name" value="lambda repressor-like DNA-binding domains"/>
    <property type="match status" value="1"/>
</dbReference>
<feature type="domain" description="HTH cro/C1-type" evidence="2">
    <location>
        <begin position="67"/>
        <end position="120"/>
    </location>
</feature>
<gene>
    <name evidence="3" type="ORF">I6G64_10025</name>
</gene>
<dbReference type="InterPro" id="IPR039060">
    <property type="entry name" value="Antitox_HigA"/>
</dbReference>
<dbReference type="Proteomes" id="UP000594967">
    <property type="component" value="Chromosome"/>
</dbReference>
<dbReference type="SMART" id="SM00530">
    <property type="entry name" value="HTH_XRE"/>
    <property type="match status" value="1"/>
</dbReference>
<dbReference type="RefSeq" id="WP_063202067.1">
    <property type="nucleotide sequence ID" value="NZ_CAMITG010000001.1"/>
</dbReference>
<dbReference type="PANTHER" id="PTHR40455">
    <property type="entry name" value="ANTITOXIN HIGA"/>
    <property type="match status" value="1"/>
</dbReference>
<dbReference type="InterPro" id="IPR010982">
    <property type="entry name" value="Lambda_DNA-bd_dom_sf"/>
</dbReference>
<dbReference type="SUPFAM" id="SSF47413">
    <property type="entry name" value="lambda repressor-like DNA-binding domains"/>
    <property type="match status" value="1"/>
</dbReference>
<dbReference type="InterPro" id="IPR001387">
    <property type="entry name" value="Cro/C1-type_HTH"/>
</dbReference>
<dbReference type="EMBL" id="CP065673">
    <property type="protein sequence ID" value="QPS22682.1"/>
    <property type="molecule type" value="Genomic_DNA"/>
</dbReference>
<evidence type="ECO:0000313" key="4">
    <source>
        <dbReference type="Proteomes" id="UP000594967"/>
    </source>
</evidence>
<keyword evidence="4" id="KW-1185">Reference proteome</keyword>
<dbReference type="InterPro" id="IPR010359">
    <property type="entry name" value="IrrE_HExxH"/>
</dbReference>